<evidence type="ECO:0000256" key="1">
    <source>
        <dbReference type="SAM" id="MobiDB-lite"/>
    </source>
</evidence>
<feature type="compositionally biased region" description="Polar residues" evidence="1">
    <location>
        <begin position="1623"/>
        <end position="1635"/>
    </location>
</feature>
<sequence length="1856" mass="207858">MTHPTSPTVFGAWSPLPLTSIDEDLLVDATQRWQDCRRDMLTLMAGIPTVRSSINRLLQTDLQLDGERVMLQFSATEQRGRSLISLTDACLYLQQHPSLDTAQIPECNLLYLPAQHTLAQHTVAQLLNELKTLDLEQAIEDNWLRYWRTERGPNTPLTCLNRAIELYRIHFEASGEHLLAENKVHPEVLTPLFSLINPVAPTADAPKFCAEQLLLKRTGANTIALPGAWVLTLDTEQPVSQLVYLPTQAPAWHSFSRRLDLERWLLDRQTTLFAASDIDPLAIIEYEINNNPLEAGLNLWLKQLANQQYEDAIKPLAHVKIHDAYQAGQHIDQRDVQRRTQALFAQAPEQPGTTVDAQVDSDLPQFGLLHNGMHASQRKVLIRQHRLALEKLLGSNTPTSPAWQSFKQQLDNLKVQQRAAEEAARAMLNRSHLDFATLNTHYSALYQARLLGLRIEANIQRTLDQITEAELLQVTSALDTPKPDVMALILSVKRPGDLQPTHTELNGPLVLLPPQDPQTPTTGSGTHFVYWPGNDGGLQRFASRQALEDALFAIHPQDEVLALRFKPLDQDPFEYSLSSQQVAVEEQAASLRQIWSAPGDAATLADELEKLRAQTLPGLLIPDNAAREAAYLQLIEQYNTQVLANDMQPWMRIQPTEKHEALKMLLSAHIPALTRSQALFERSLPARDVFVSQQLDARLRKDFGIKKAFTLELELPDSVAQKRDIVAGAGPGSPIKMIDIPSAERSKMSLETVALLNIGSDISLRLGFVSVEVTADDPLEGNTLKAGITSHYLAAMVKDLNLAQRYETLITRAFNGAPEESTFHKQYRRECLVEPLRLMLKAQGLLAVMQNHINNDELSTLNIAIDADTQSAWEVDGKRIRLLPAHLSIGGKDTNHQSPITLSGITFIEEQNTGSIVLYLPDAPDQRYLRGYASLEKARLALFELCRLDSLLNYVAGRAIKGDVRAHISRIGQAIDKNQNEMIQTGFAWPATTSLAVHQLNAHMGRLLEAHRNDSRSNDDLANEKYHLQSAKLFNGIKIALSIIPMIGTAVSLADAVTNLYQAVAAFRRGDIGDGIDLLASVFESLVYAAMDALAMAAVPSTRASTARQLTAARQAKQVPKPSLWRTLKQRQGTTTRQRFAGFEHPAPLASGSLQPVLTGPYRHTLRHNVSGDYFILSEGRYYRVRYDAGTGEMRLITRNRYDSLIVELDHALQWDTYGALHGGRNTVYGGGSRRRGHGQAQPGSVPPAVNRQLPAPALEVNTRRATLGNDVTTQYNNLKTQVDASTAKLRKHASDYPTPSTTSTQRTTDSKALDVDLARDIESAKKMYTSLELAQQQQVRLPDFNYAAEMSKTAHIVSDRLNHLIHHASNRSVASLDRSMAITQQLDSLSPASPTTQTLLSEVRQCRLAILDDLNVIERSMKDMGTWSKRITARPPRTEVAANLAHWKQKFTDLRITSMRSGQLLHPITRRQPTVSIDWIYQEIAVNQARHNVSRALTAHMTLSEANISRVERNRILQNCIKVYEEFSRDLSAWNEKSPDHFDPNFLQLMQKDLDRLVRKADRAIKRPASEPNPNATRTAFETEDGQLLIGTEKPAGQQSPRQFIISDADGNPTEVWDRVGDSNTYRLNPTQSQPAAAPPALPTDRRATLADARTRLDGVDAFEKQVQGYKTMEPINLEHRLVTEARQLRIRANNVQSLDAGNPIVDQLRTRATALEQAGEALRIQRSLESPTPTEGYLDYLVGKGRVVIRKIGARKKLRDKRPDGKDDYLQEYEIYDSNRQAKADQPIWYAHFHYDAPQSSFDSFPKAHLKRFEQRYLGMKWQAAAEGLAFADTKIWRGSIEKPFARMHFQALK</sequence>
<reference evidence="3 4" key="1">
    <citation type="journal article" date="2018" name="Front. Microbiol.">
        <title>Pseudomonas orientalis F9: A Potent Antagonist against Phytopathogens with Phytotoxic Effect in the Apple Flower.</title>
        <authorList>
            <person name="Zengerer V."/>
            <person name="Schmid M."/>
            <person name="Bieri M."/>
            <person name="Muller D.C."/>
            <person name="Remus-Emsermann M.N.P."/>
            <person name="Ahrens C.H."/>
            <person name="Pelludat C."/>
        </authorList>
    </citation>
    <scope>NUCLEOTIDE SEQUENCE [LARGE SCALE GENOMIC DNA]</scope>
    <source>
        <strain evidence="3 4">F9</strain>
    </source>
</reference>
<evidence type="ECO:0000313" key="4">
    <source>
        <dbReference type="Proteomes" id="UP000239888"/>
    </source>
</evidence>
<gene>
    <name evidence="3" type="ORF">BOP93_05375</name>
</gene>
<organism evidence="3 4">
    <name type="scientific">Pseudomonas orientalis</name>
    <dbReference type="NCBI Taxonomy" id="76758"/>
    <lineage>
        <taxon>Bacteria</taxon>
        <taxon>Pseudomonadati</taxon>
        <taxon>Pseudomonadota</taxon>
        <taxon>Gammaproteobacteria</taxon>
        <taxon>Pseudomonadales</taxon>
        <taxon>Pseudomonadaceae</taxon>
        <taxon>Pseudomonas</taxon>
    </lineage>
</organism>
<evidence type="ECO:0000259" key="2">
    <source>
        <dbReference type="Pfam" id="PF20178"/>
    </source>
</evidence>
<evidence type="ECO:0000313" key="3">
    <source>
        <dbReference type="EMBL" id="AUZ45037.1"/>
    </source>
</evidence>
<feature type="region of interest" description="Disordered" evidence="1">
    <location>
        <begin position="1287"/>
        <end position="1310"/>
    </location>
</feature>
<name>A0A2L0RSC4_9PSED</name>
<dbReference type="InterPro" id="IPR046673">
    <property type="entry name" value="ToxA_N"/>
</dbReference>
<dbReference type="RefSeq" id="WP_104501843.1">
    <property type="nucleotide sequence ID" value="NZ_CP018049.1"/>
</dbReference>
<dbReference type="Proteomes" id="UP000239888">
    <property type="component" value="Chromosome"/>
</dbReference>
<feature type="region of interest" description="Disordered" evidence="1">
    <location>
        <begin position="1229"/>
        <end position="1254"/>
    </location>
</feature>
<dbReference type="EMBL" id="CP018049">
    <property type="protein sequence ID" value="AUZ45037.1"/>
    <property type="molecule type" value="Genomic_DNA"/>
</dbReference>
<feature type="region of interest" description="Disordered" evidence="1">
    <location>
        <begin position="1621"/>
        <end position="1644"/>
    </location>
</feature>
<dbReference type="Pfam" id="PF20178">
    <property type="entry name" value="ToxA_N"/>
    <property type="match status" value="1"/>
</dbReference>
<accession>A0A2L0RSC4</accession>
<feature type="domain" description="Dermonecrotic toxin N-terminal" evidence="2">
    <location>
        <begin position="684"/>
        <end position="957"/>
    </location>
</feature>
<dbReference type="KEGG" id="poi:BOP93_05375"/>
<protein>
    <recommendedName>
        <fullName evidence="2">Dermonecrotic toxin N-terminal domain-containing protein</fullName>
    </recommendedName>
</protein>
<feature type="compositionally biased region" description="Low complexity" evidence="1">
    <location>
        <begin position="1298"/>
        <end position="1308"/>
    </location>
</feature>
<proteinExistence type="predicted"/>